<accession>A0A4U0P5H3</accession>
<dbReference type="OrthoDB" id="9810174at2"/>
<name>A0A4U0P5H3_9NEIS</name>
<comment type="caution">
    <text evidence="1">The sequence shown here is derived from an EMBL/GenBank/DDBJ whole genome shotgun (WGS) entry which is preliminary data.</text>
</comment>
<proteinExistence type="predicted"/>
<dbReference type="RefSeq" id="WP_136775180.1">
    <property type="nucleotide sequence ID" value="NZ_SUMF01000071.1"/>
</dbReference>
<dbReference type="AlphaFoldDB" id="A0A4U0P5H3"/>
<dbReference type="Proteomes" id="UP000310016">
    <property type="component" value="Unassembled WGS sequence"/>
</dbReference>
<dbReference type="EMBL" id="SUMF01000071">
    <property type="protein sequence ID" value="TJZ62490.1"/>
    <property type="molecule type" value="Genomic_DNA"/>
</dbReference>
<sequence length="398" mass="42257">MTARRPLVLVNGRRQQLPAGDRLPGAAVDLAGMVTTEAGQVTPADSVEAAIGKLQGQLLVEPWHNRIINGDMVIAQRGTSFAAVTNGKYTLDRWRAGAATTGAVTIAQVADAPSDAEFQYSLRATVATADTSIAAGGFFAVQQFIEGYNVSDLIGRDFTVVFRVRSSKTGTHCVAFGNAGADRTYVAEYTVNAANTWETKTITIPGGLIAVGTWNWTNGRGLAVMFILACGSSLQTAPNAWQTGNFVGSSAQVNCLDTVGNVFAVTGAQLRAGSVAAGFEHRQMALEAMLCERYFQKNYPLPVAPGTTGRPIAMAFCQNSYSLTSGHVLLRTRMRSGPTITPYNDTTGAAGTWRFRPSNADKAVISTSSSETHWEPGGNNGWTAGEYTYALYTADAEL</sequence>
<evidence type="ECO:0000313" key="2">
    <source>
        <dbReference type="Proteomes" id="UP000310016"/>
    </source>
</evidence>
<reference evidence="1 2" key="1">
    <citation type="submission" date="2019-04" db="EMBL/GenBank/DDBJ databases">
        <title>Chitiniphilus eburnea sp. nov., a novel chitinolytic bacterium isolated from aquaculture sludge.</title>
        <authorList>
            <person name="Sheng M."/>
        </authorList>
    </citation>
    <scope>NUCLEOTIDE SEQUENCE [LARGE SCALE GENOMIC DNA]</scope>
    <source>
        <strain evidence="1 2">HX-2-15</strain>
    </source>
</reference>
<gene>
    <name evidence="1" type="ORF">FAZ21_19950</name>
</gene>
<keyword evidence="2" id="KW-1185">Reference proteome</keyword>
<protein>
    <submittedName>
        <fullName evidence="1">Uncharacterized protein</fullName>
    </submittedName>
</protein>
<evidence type="ECO:0000313" key="1">
    <source>
        <dbReference type="EMBL" id="TJZ62490.1"/>
    </source>
</evidence>
<organism evidence="1 2">
    <name type="scientific">Chitiniphilus eburneus</name>
    <dbReference type="NCBI Taxonomy" id="2571148"/>
    <lineage>
        <taxon>Bacteria</taxon>
        <taxon>Pseudomonadati</taxon>
        <taxon>Pseudomonadota</taxon>
        <taxon>Betaproteobacteria</taxon>
        <taxon>Neisseriales</taxon>
        <taxon>Chitinibacteraceae</taxon>
        <taxon>Chitiniphilus</taxon>
    </lineage>
</organism>